<reference evidence="2" key="1">
    <citation type="submission" date="2020-02" db="EMBL/GenBank/DDBJ databases">
        <authorList>
            <person name="Meier V. D."/>
        </authorList>
    </citation>
    <scope>NUCLEOTIDE SEQUENCE</scope>
    <source>
        <strain evidence="2">AVDCRST_MAG61</strain>
    </source>
</reference>
<name>A0A6J4K179_9ACTN</name>
<dbReference type="EMBL" id="CADCTT010000042">
    <property type="protein sequence ID" value="CAA9292649.1"/>
    <property type="molecule type" value="Genomic_DNA"/>
</dbReference>
<proteinExistence type="predicted"/>
<evidence type="ECO:0008006" key="3">
    <source>
        <dbReference type="Google" id="ProtNLM"/>
    </source>
</evidence>
<protein>
    <recommendedName>
        <fullName evidence="3">SPOR domain-containing protein</fullName>
    </recommendedName>
</protein>
<evidence type="ECO:0000256" key="1">
    <source>
        <dbReference type="SAM" id="MobiDB-lite"/>
    </source>
</evidence>
<gene>
    <name evidence="2" type="ORF">AVDCRST_MAG61-301</name>
</gene>
<dbReference type="AlphaFoldDB" id="A0A6J4K179"/>
<sequence length="60" mass="6973">MAENQWWYDLKTKSAVQDSRAGKATERLGPYASREEAEQALDKVAQRNEAFDNDPRWNDD</sequence>
<feature type="region of interest" description="Disordered" evidence="1">
    <location>
        <begin position="18"/>
        <end position="60"/>
    </location>
</feature>
<feature type="compositionally biased region" description="Basic and acidic residues" evidence="1">
    <location>
        <begin position="33"/>
        <end position="60"/>
    </location>
</feature>
<evidence type="ECO:0000313" key="2">
    <source>
        <dbReference type="EMBL" id="CAA9292649.1"/>
    </source>
</evidence>
<accession>A0A6J4K179</accession>
<organism evidence="2">
    <name type="scientific">uncultured Friedmanniella sp</name>
    <dbReference type="NCBI Taxonomy" id="335381"/>
    <lineage>
        <taxon>Bacteria</taxon>
        <taxon>Bacillati</taxon>
        <taxon>Actinomycetota</taxon>
        <taxon>Actinomycetes</taxon>
        <taxon>Propionibacteriales</taxon>
        <taxon>Nocardioidaceae</taxon>
        <taxon>Friedmanniella</taxon>
        <taxon>environmental samples</taxon>
    </lineage>
</organism>